<dbReference type="EMBL" id="CP022133">
    <property type="protein sequence ID" value="ASG66203.1"/>
    <property type="molecule type" value="Genomic_DNA"/>
</dbReference>
<evidence type="ECO:0000313" key="2">
    <source>
        <dbReference type="Proteomes" id="UP000197717"/>
    </source>
</evidence>
<sequence length="165" mass="18270">MRSGLFALMALLVLVGCEPKRTNTLKEGEIISLDQQVLPNREWQISRSVIELSFCRDRVNEDLLASESELRGWRGSGEPTAFPPYRDEGLEKLAELLSNQSVSDQPMSGQPTLLWQKDGNVSAQRYYVAMPASASKGELADAVFPMVAFLSSSDQICHVAVDDSY</sequence>
<evidence type="ECO:0000313" key="1">
    <source>
        <dbReference type="EMBL" id="ASG66203.1"/>
    </source>
</evidence>
<protein>
    <recommendedName>
        <fullName evidence="3">Lipoprotein</fullName>
    </recommendedName>
</protein>
<dbReference type="RefSeq" id="WP_088768583.1">
    <property type="nucleotide sequence ID" value="NZ_CP022133.1"/>
</dbReference>
<dbReference type="Proteomes" id="UP000197717">
    <property type="component" value="Chromosome"/>
</dbReference>
<organism evidence="1 2">
    <name type="scientific">Idiomarina piscisalsi</name>
    <dbReference type="NCBI Taxonomy" id="1096243"/>
    <lineage>
        <taxon>Bacteria</taxon>
        <taxon>Pseudomonadati</taxon>
        <taxon>Pseudomonadota</taxon>
        <taxon>Gammaproteobacteria</taxon>
        <taxon>Alteromonadales</taxon>
        <taxon>Idiomarinaceae</taxon>
        <taxon>Idiomarina</taxon>
    </lineage>
</organism>
<evidence type="ECO:0008006" key="3">
    <source>
        <dbReference type="Google" id="ProtNLM"/>
    </source>
</evidence>
<keyword evidence="2" id="KW-1185">Reference proteome</keyword>
<reference evidence="1 2" key="1">
    <citation type="submission" date="2017-06" db="EMBL/GenBank/DDBJ databases">
        <title>Complete genome sequence of Idiomarina piscisalsi strain 10PY1A isolated from soil of Soudi Arabia.</title>
        <authorList>
            <person name="Kim M.-C."/>
            <person name="Jung B.K."/>
            <person name="Budiyanto F."/>
            <person name="Nzila A."/>
            <person name="Shin J.-H."/>
        </authorList>
    </citation>
    <scope>NUCLEOTIDE SEQUENCE [LARGE SCALE GENOMIC DNA]</scope>
    <source>
        <strain evidence="1 2">10PY1A</strain>
    </source>
</reference>
<name>A0ABM6LUD0_9GAMM</name>
<gene>
    <name evidence="1" type="ORF">CEW91_08660</name>
</gene>
<dbReference type="PROSITE" id="PS51257">
    <property type="entry name" value="PROKAR_LIPOPROTEIN"/>
    <property type="match status" value="1"/>
</dbReference>
<accession>A0ABM6LUD0</accession>
<proteinExistence type="predicted"/>